<dbReference type="Gene3D" id="1.10.10.10">
    <property type="entry name" value="Winged helix-like DNA-binding domain superfamily/Winged helix DNA-binding domain"/>
    <property type="match status" value="1"/>
</dbReference>
<evidence type="ECO:0000313" key="2">
    <source>
        <dbReference type="EMBL" id="PFG46304.1"/>
    </source>
</evidence>
<dbReference type="InterPro" id="IPR036388">
    <property type="entry name" value="WH-like_DNA-bd_sf"/>
</dbReference>
<organism evidence="2 3">
    <name type="scientific">Amycolatopsis sulphurea</name>
    <dbReference type="NCBI Taxonomy" id="76022"/>
    <lineage>
        <taxon>Bacteria</taxon>
        <taxon>Bacillati</taxon>
        <taxon>Actinomycetota</taxon>
        <taxon>Actinomycetes</taxon>
        <taxon>Pseudonocardiales</taxon>
        <taxon>Pseudonocardiaceae</taxon>
        <taxon>Amycolatopsis</taxon>
    </lineage>
</organism>
<feature type="region of interest" description="Disordered" evidence="1">
    <location>
        <begin position="123"/>
        <end position="147"/>
    </location>
</feature>
<reference evidence="2 3" key="1">
    <citation type="submission" date="2017-10" db="EMBL/GenBank/DDBJ databases">
        <title>Sequencing the genomes of 1000 actinobacteria strains.</title>
        <authorList>
            <person name="Klenk H.-P."/>
        </authorList>
    </citation>
    <scope>NUCLEOTIDE SEQUENCE [LARGE SCALE GENOMIC DNA]</scope>
    <source>
        <strain evidence="2 3">DSM 46092</strain>
    </source>
</reference>
<dbReference type="Proteomes" id="UP000243542">
    <property type="component" value="Unassembled WGS sequence"/>
</dbReference>
<gene>
    <name evidence="2" type="ORF">ATK36_1274</name>
</gene>
<dbReference type="RefSeq" id="WP_098510394.1">
    <property type="nucleotide sequence ID" value="NZ_JBIAKZ010000008.1"/>
</dbReference>
<sequence length="231" mass="24034">MTSERATIRAVAALDEDLRHGMYAFIRDSGRPVTREEAAVAVGISRKLAAFHLDKLVAAGLLRTSYGAAGKVGRAPKVYEPAATDFAISIPPRRPDVLGAILIDAVASAGSAEPARDAALRTARRHGTEAGAEKRTHTRPGRLGPERGLTLAGEILTRHGFEPARETPVCLRLRNCPFQPLAGRAPELVCGLTRSFLTGVLDGLEVAGVAAVPAAAGVGGCCMELRGGVGG</sequence>
<proteinExistence type="predicted"/>
<dbReference type="InterPro" id="IPR036390">
    <property type="entry name" value="WH_DNA-bd_sf"/>
</dbReference>
<evidence type="ECO:0000313" key="3">
    <source>
        <dbReference type="Proteomes" id="UP000243542"/>
    </source>
</evidence>
<keyword evidence="3" id="KW-1185">Reference proteome</keyword>
<protein>
    <submittedName>
        <fullName evidence="2">Putative ArsR family transcriptional regulator</fullName>
    </submittedName>
</protein>
<dbReference type="SUPFAM" id="SSF46785">
    <property type="entry name" value="Winged helix' DNA-binding domain"/>
    <property type="match status" value="1"/>
</dbReference>
<feature type="compositionally biased region" description="Basic and acidic residues" evidence="1">
    <location>
        <begin position="126"/>
        <end position="135"/>
    </location>
</feature>
<name>A0A2A9F4Q4_9PSEU</name>
<accession>A0A2A9F4Q4</accession>
<dbReference type="EMBL" id="PDJK01000002">
    <property type="protein sequence ID" value="PFG46304.1"/>
    <property type="molecule type" value="Genomic_DNA"/>
</dbReference>
<evidence type="ECO:0000256" key="1">
    <source>
        <dbReference type="SAM" id="MobiDB-lite"/>
    </source>
</evidence>
<dbReference type="AlphaFoldDB" id="A0A2A9F4Q4"/>
<comment type="caution">
    <text evidence="2">The sequence shown here is derived from an EMBL/GenBank/DDBJ whole genome shotgun (WGS) entry which is preliminary data.</text>
</comment>